<dbReference type="EMBL" id="ML179314">
    <property type="protein sequence ID" value="THU91145.1"/>
    <property type="molecule type" value="Genomic_DNA"/>
</dbReference>
<protein>
    <submittedName>
        <fullName evidence="2">Uncharacterized protein</fullName>
    </submittedName>
</protein>
<feature type="compositionally biased region" description="Low complexity" evidence="1">
    <location>
        <begin position="105"/>
        <end position="114"/>
    </location>
</feature>
<dbReference type="AlphaFoldDB" id="A0A4V4HEH5"/>
<feature type="region of interest" description="Disordered" evidence="1">
    <location>
        <begin position="1"/>
        <end position="139"/>
    </location>
</feature>
<gene>
    <name evidence="2" type="ORF">K435DRAFT_242586</name>
</gene>
<feature type="compositionally biased region" description="Basic and acidic residues" evidence="1">
    <location>
        <begin position="22"/>
        <end position="72"/>
    </location>
</feature>
<proteinExistence type="predicted"/>
<accession>A0A4V4HEH5</accession>
<evidence type="ECO:0000256" key="1">
    <source>
        <dbReference type="SAM" id="MobiDB-lite"/>
    </source>
</evidence>
<keyword evidence="3" id="KW-1185">Reference proteome</keyword>
<reference evidence="2 3" key="1">
    <citation type="journal article" date="2019" name="Nat. Ecol. Evol.">
        <title>Megaphylogeny resolves global patterns of mushroom evolution.</title>
        <authorList>
            <person name="Varga T."/>
            <person name="Krizsan K."/>
            <person name="Foldi C."/>
            <person name="Dima B."/>
            <person name="Sanchez-Garcia M."/>
            <person name="Sanchez-Ramirez S."/>
            <person name="Szollosi G.J."/>
            <person name="Szarkandi J.G."/>
            <person name="Papp V."/>
            <person name="Albert L."/>
            <person name="Andreopoulos W."/>
            <person name="Angelini C."/>
            <person name="Antonin V."/>
            <person name="Barry K.W."/>
            <person name="Bougher N.L."/>
            <person name="Buchanan P."/>
            <person name="Buyck B."/>
            <person name="Bense V."/>
            <person name="Catcheside P."/>
            <person name="Chovatia M."/>
            <person name="Cooper J."/>
            <person name="Damon W."/>
            <person name="Desjardin D."/>
            <person name="Finy P."/>
            <person name="Geml J."/>
            <person name="Haridas S."/>
            <person name="Hughes K."/>
            <person name="Justo A."/>
            <person name="Karasinski D."/>
            <person name="Kautmanova I."/>
            <person name="Kiss B."/>
            <person name="Kocsube S."/>
            <person name="Kotiranta H."/>
            <person name="LaButti K.M."/>
            <person name="Lechner B.E."/>
            <person name="Liimatainen K."/>
            <person name="Lipzen A."/>
            <person name="Lukacs Z."/>
            <person name="Mihaltcheva S."/>
            <person name="Morgado L.N."/>
            <person name="Niskanen T."/>
            <person name="Noordeloos M.E."/>
            <person name="Ohm R.A."/>
            <person name="Ortiz-Santana B."/>
            <person name="Ovrebo C."/>
            <person name="Racz N."/>
            <person name="Riley R."/>
            <person name="Savchenko A."/>
            <person name="Shiryaev A."/>
            <person name="Soop K."/>
            <person name="Spirin V."/>
            <person name="Szebenyi C."/>
            <person name="Tomsovsky M."/>
            <person name="Tulloss R.E."/>
            <person name="Uehling J."/>
            <person name="Grigoriev I.V."/>
            <person name="Vagvolgyi C."/>
            <person name="Papp T."/>
            <person name="Martin F.M."/>
            <person name="Miettinen O."/>
            <person name="Hibbett D.S."/>
            <person name="Nagy L.G."/>
        </authorList>
    </citation>
    <scope>NUCLEOTIDE SEQUENCE [LARGE SCALE GENOMIC DNA]</scope>
    <source>
        <strain evidence="2 3">CBS 962.96</strain>
    </source>
</reference>
<organism evidence="2 3">
    <name type="scientific">Dendrothele bispora (strain CBS 962.96)</name>
    <dbReference type="NCBI Taxonomy" id="1314807"/>
    <lineage>
        <taxon>Eukaryota</taxon>
        <taxon>Fungi</taxon>
        <taxon>Dikarya</taxon>
        <taxon>Basidiomycota</taxon>
        <taxon>Agaricomycotina</taxon>
        <taxon>Agaricomycetes</taxon>
        <taxon>Agaricomycetidae</taxon>
        <taxon>Agaricales</taxon>
        <taxon>Agaricales incertae sedis</taxon>
        <taxon>Dendrothele</taxon>
    </lineage>
</organism>
<evidence type="ECO:0000313" key="2">
    <source>
        <dbReference type="EMBL" id="THU91145.1"/>
    </source>
</evidence>
<name>A0A4V4HEH5_DENBC</name>
<evidence type="ECO:0000313" key="3">
    <source>
        <dbReference type="Proteomes" id="UP000297245"/>
    </source>
</evidence>
<sequence>MTQLIESDSWPIGPQDRASSSMEEREKRNKEAKELVDLVTRLDKNVKEVNELTREFLEKDPKKGKDKDKAGDDGSGGGGSVDDDDAMDVDQPAGDSRPLKRRRLSSAGDDPATAADDDGTSTREAPVPPTPDQVREMKDALDRIEDFLTTVQNNLIASEEETREYIGSVLDQREEEQMNNPAFALSASGVTPDRFGAVEQNMEDLGMEVKGIADNVAELMKKMEINEEKIRNLEKEDEKVAGDIKKV</sequence>
<dbReference type="Proteomes" id="UP000297245">
    <property type="component" value="Unassembled WGS sequence"/>
</dbReference>